<accession>A0A4S4K5K5</accession>
<reference evidence="1 2" key="1">
    <citation type="submission" date="2019-02" db="EMBL/GenBank/DDBJ databases">
        <title>Genome sequencing of the rare red list fungi Phlebia centrifuga.</title>
        <authorList>
            <person name="Buettner E."/>
            <person name="Kellner H."/>
        </authorList>
    </citation>
    <scope>NUCLEOTIDE SEQUENCE [LARGE SCALE GENOMIC DNA]</scope>
    <source>
        <strain evidence="1 2">DSM 108282</strain>
    </source>
</reference>
<dbReference type="Proteomes" id="UP000309038">
    <property type="component" value="Unassembled WGS sequence"/>
</dbReference>
<gene>
    <name evidence="1" type="ORF">EW026_g8320</name>
</gene>
<dbReference type="EMBL" id="SGPJ01001018">
    <property type="protein sequence ID" value="THG92660.1"/>
    <property type="molecule type" value="Genomic_DNA"/>
</dbReference>
<evidence type="ECO:0000313" key="1">
    <source>
        <dbReference type="EMBL" id="THG92660.1"/>
    </source>
</evidence>
<sequence length="98" mass="10854">MVTLSNCGQSEITTDKYLKHEIAAPLGQDGKAGRLTAVCWHPEDASTVFSTTASDVIKRSYIWDTSVSRSRPPHDSGSVAVLEGGMHLFKYFFKYEIN</sequence>
<dbReference type="AlphaFoldDB" id="A0A4S4K5K5"/>
<comment type="caution">
    <text evidence="1">The sequence shown here is derived from an EMBL/GenBank/DDBJ whole genome shotgun (WGS) entry which is preliminary data.</text>
</comment>
<proteinExistence type="predicted"/>
<name>A0A4S4K5K5_9APHY</name>
<evidence type="ECO:0000313" key="2">
    <source>
        <dbReference type="Proteomes" id="UP000309038"/>
    </source>
</evidence>
<organism evidence="1 2">
    <name type="scientific">Hermanssonia centrifuga</name>
    <dbReference type="NCBI Taxonomy" id="98765"/>
    <lineage>
        <taxon>Eukaryota</taxon>
        <taxon>Fungi</taxon>
        <taxon>Dikarya</taxon>
        <taxon>Basidiomycota</taxon>
        <taxon>Agaricomycotina</taxon>
        <taxon>Agaricomycetes</taxon>
        <taxon>Polyporales</taxon>
        <taxon>Meruliaceae</taxon>
        <taxon>Hermanssonia</taxon>
    </lineage>
</organism>
<protein>
    <submittedName>
        <fullName evidence="1">Uncharacterized protein</fullName>
    </submittedName>
</protein>
<dbReference type="UniPathway" id="UPA00988"/>
<keyword evidence="2" id="KW-1185">Reference proteome</keyword>